<dbReference type="Gene3D" id="3.20.180.20">
    <property type="entry name" value="Dynein heavy chain, N-terminal domain 2"/>
    <property type="match status" value="1"/>
</dbReference>
<evidence type="ECO:0000256" key="11">
    <source>
        <dbReference type="ARBA" id="ARBA00023175"/>
    </source>
</evidence>
<dbReference type="InterPro" id="IPR027417">
    <property type="entry name" value="P-loop_NTPase"/>
</dbReference>
<dbReference type="InterPro" id="IPR013602">
    <property type="entry name" value="Dynein_heavy_linker"/>
</dbReference>
<dbReference type="InterPro" id="IPR042222">
    <property type="entry name" value="Dynein_2_N"/>
</dbReference>
<dbReference type="InterPro" id="IPR035706">
    <property type="entry name" value="AAA_9"/>
</dbReference>
<dbReference type="Proteomes" id="UP000694891">
    <property type="component" value="Unplaced"/>
</dbReference>
<dbReference type="Pfam" id="PF12781">
    <property type="entry name" value="AAA_9"/>
    <property type="match status" value="1"/>
</dbReference>
<dbReference type="Pfam" id="PF17852">
    <property type="entry name" value="Dynein_AAA_lid"/>
    <property type="match status" value="1"/>
</dbReference>
<dbReference type="Pfam" id="PF22597">
    <property type="entry name" value="DYN_lid"/>
    <property type="match status" value="1"/>
</dbReference>
<dbReference type="InterPro" id="IPR054354">
    <property type="entry name" value="DYNC2H1-like_lid"/>
</dbReference>
<dbReference type="FunFam" id="1.20.1270.280:FF:000005">
    <property type="entry name" value="Dynein axonemal heavy chain 10"/>
    <property type="match status" value="1"/>
</dbReference>
<dbReference type="InterPro" id="IPR024317">
    <property type="entry name" value="Dynein_heavy_chain_D4_dom"/>
</dbReference>
<evidence type="ECO:0000256" key="10">
    <source>
        <dbReference type="ARBA" id="ARBA00023069"/>
    </source>
</evidence>
<dbReference type="Gene3D" id="3.40.50.300">
    <property type="entry name" value="P-loop containing nucleotide triphosphate hydrolases"/>
    <property type="match status" value="5"/>
</dbReference>
<dbReference type="InterPro" id="IPR042219">
    <property type="entry name" value="AAA_lid_11_sf"/>
</dbReference>
<dbReference type="InterPro" id="IPR026983">
    <property type="entry name" value="DHC"/>
</dbReference>
<dbReference type="Gene3D" id="1.20.58.1120">
    <property type="match status" value="1"/>
</dbReference>
<dbReference type="Pfam" id="PF12780">
    <property type="entry name" value="AAA_8"/>
    <property type="match status" value="1"/>
</dbReference>
<dbReference type="SMART" id="SM00382">
    <property type="entry name" value="AAA"/>
    <property type="match status" value="4"/>
</dbReference>
<dbReference type="Gene3D" id="1.20.920.20">
    <property type="match status" value="1"/>
</dbReference>
<dbReference type="InterPro" id="IPR024743">
    <property type="entry name" value="Dynein_HC_stalk"/>
</dbReference>
<dbReference type="InterPro" id="IPR042228">
    <property type="entry name" value="Dynein_linker_3"/>
</dbReference>
<feature type="coiled-coil region" evidence="14">
    <location>
        <begin position="3666"/>
        <end position="3735"/>
    </location>
</feature>
<dbReference type="Gene3D" id="1.10.8.710">
    <property type="match status" value="1"/>
</dbReference>
<dbReference type="Gene3D" id="1.20.140.100">
    <property type="entry name" value="Dynein heavy chain, N-terminal domain 2"/>
    <property type="match status" value="1"/>
</dbReference>
<dbReference type="Pfam" id="PF03028">
    <property type="entry name" value="Dynein_heavy"/>
    <property type="match status" value="1"/>
</dbReference>
<comment type="similarity">
    <text evidence="2">Belongs to the dynein heavy chain family.</text>
</comment>
<evidence type="ECO:0000256" key="2">
    <source>
        <dbReference type="ARBA" id="ARBA00008887"/>
    </source>
</evidence>
<dbReference type="InterPro" id="IPR035699">
    <property type="entry name" value="AAA_6"/>
</dbReference>
<dbReference type="GO" id="GO:0005858">
    <property type="term" value="C:axonemal dynein complex"/>
    <property type="evidence" value="ECO:0007669"/>
    <property type="project" value="UniProtKB-ARBA"/>
</dbReference>
<keyword evidence="11" id="KW-0505">Motor protein</keyword>
<evidence type="ECO:0000256" key="9">
    <source>
        <dbReference type="ARBA" id="ARBA00023054"/>
    </source>
</evidence>
<dbReference type="Gene3D" id="6.10.140.1060">
    <property type="match status" value="1"/>
</dbReference>
<comment type="subcellular location">
    <subcellularLocation>
        <location evidence="1">Cytoplasm</location>
        <location evidence="1">Cytoskeleton</location>
        <location evidence="1">Cilium axoneme</location>
    </subcellularLocation>
</comment>
<feature type="region of interest" description="Disordered" evidence="15">
    <location>
        <begin position="187"/>
        <end position="218"/>
    </location>
</feature>
<dbReference type="Pfam" id="PF18199">
    <property type="entry name" value="Dynein_C"/>
    <property type="match status" value="1"/>
</dbReference>
<keyword evidence="8" id="KW-0243">Dynein</keyword>
<sequence>MVHDDLRVEWIRQRVCAGFNLASCPDCFDELLSREDGETEEEIIRYLDVVSEKGSPSCLLFFKTMREEEVDVPVEMKNDDSSDPDKKDTPDSEETHEESHRTEVEVVYHTELHVAVNRYPERFFNSRVFYFLRNTKEPIVEPLDMNEANVTMCRLFDIGMHSGYPLRVLQNTLSHLYIPMLNAQQMTKTGGGHQNEEVSLDKEPSGDDEEETPAKPNGQFTIRDELLNRTHKFLGMINRTLQRRQIEDEISLHIPELDLDSGVDVLLSDPETLEKLEQCVMNWQTQITIVIEEQQNKKAQTPGPMGEIVLWQEHASVLSALSEQLKQPAVEKIIEVMTKADAGVVQTLQETIAELTKYRLVSESNVDFLKTLERHFMNLATGADFFVILKTIPDLMESLQIVWMISCHYNTNERMVPLMEKIAWQLCERVAQVIDVHTLFKDKREVAISTVHEAKQVLDQWKSSYFEMRAGIEELGQYSRWEFDRKRLFERSDYMASVCQDLYNVLQILEEFHNIFGPELKNVTGDPKRIDEVLCRVDNLVLPFEEVDFDPFSIFKMSSWKMIMQEFDTTVQAIEGEAINFIDQSFKTLRSSAAAFEMLLKFKHIRSRELVNNHLMKKFNDILAQFCKEVDSINEIFETMKDKPPLSKNEPPVTGAIRWAQFLFRHIKQTILPFLKVPEMVASEQGKAVAQAKDKYVELALRIKDYEVNKYECWQEETEQNLPLLMKKTLLVRITSDNPVQTTGDVPPTEISLERGIRYMVNFAPEIWETISEANYLSALGYSLSDMPLNVALQKDKLIKCVDDLNRLVNCYHSVMESLSEAHIIMLAPHIKAVRKVMLFGCKRANWNSIGIPEFITRSIQAVSMFQSLVNQIHNNEKEIDSKLQSLMMANLLKFPMPDKSSDLPGVKKFCEHIERERVKTINLLSRKYTAIGFLITTTEHLIMETSSGKAKCMASYYMYWERKVLDALIQLVLRNIQAFSMTLMGSTALFQVDAILSAPKIVLQPQSNEIYWLIMQCVRDCIDSTKQFVRWMHGTCIESPPQHVGGEDEFVTFSFYSDVCQHPQINESVMTVSQNIQRLLLSVDRYLSHWKRYRPLWERNKTIVNEKFAAKKPSCVMYDNRLQFLARINQEVMLEPLFMKEHIIHLNLDPLAQTVQEIAESWISSLGSLLNKPAKEDLFDLRDELMQLSKNLKQRPDTFEDLKFVLSTISDIRDMSLEVEMRFTDIREKYRTLAMYKAEVGEDELELMANIDQIWSDLFVESKQVDESLTDVKKSFTVTKKEQIEEFRQDVFIFAESFNMHGPGAVGDDLEKGLTIMAKYEVDLAKTVAERQELTNAEKLLDLPVTSYPEVINMQKDMEGLRQIYNVYKAQQDAKAKWSQTLWVDLDIQVLQEGIEGFIKNLRHLPKDVRALPVAFFLEGRMKEFRESLPLLLDLKNEALKDRHWKELMERTGTSFEINTDTFTLENMFAMELHKYANVISDIVSSAVKELSIEMGVEGVVHTWEGMTFSVQPYFKGTEKRGSILGAVDEILLNVDNDVMNLQSMAGSRFVGPFLSTIQQWEKNLSLISETIEVWLLVQRKWMYLESIFIGGDIRSQLPEEAKKFDNIDKRFKDIMNVTVKDPNIKRCCLAPNRLTELQSLSDGLERCQKSLNDYLDSKRNAFPRFFFISDDELLSILGSSDPACVQEHMIKMYDNIASLRFDVESGGATVVGAMVSAEGEVMELRNPIPVEGRVEEWMMGVLLEMRRTNRLITKEAIFRYCEDRSRVDWMLLYQGMMVLAANQVWWTWEVEDIFQKVKKGEKHALRNYADKMHQQIDELVTRITQPLKKNDRRKINTVLIIDVHARDIVDSFVRNSIMDAQEFEWESQLRFYWIRKHDNLFVHQCSASFSYGYEYMGLNGRLVITPLTDRIYLTLTQALSMYLGGAPAGPAGTGKTESTKDLAKALGLLCVVTNCGEGMDYMAVGKIFSGLAQCGAWGCFDEFNRIDASVLSVISSQIQTIRNALILHLKRFLFEGQEISLDDRMGIFITMNPGYAGRTELPESVKALFRPVVVIVPDLQQICEIMLFSEGFLMAKVLAKKMTVLYKLAREQLSKQSHYDFGLRALKSVLVMAGELKRGSPDLSEDVVLMRALRDMNLPKFVFEDVPLFLGLISDLFPGLDCPRVRYPNFNDAVEQILQDNKYVMLPNQVDKVVQMYETMMTRHTTMVVGPTGGGKSVVISTLCQAQTKLGLQTKLYPLNPKAMSVIELYGVLDPDTRDWTDGILSNIFRDINKPTEKKERRYILFDGDVDALWVENMNSVMDDNKLLTLANGERIRLQGHCALLFEVGDLQYASPATVSRCGMVFVDPKNLRYTPFWQRWVNNRPVKEQKVLNKLFEKYVHSSIDMIVDGIVDGKQGQKLKTVVPQTDLNMVTQLCLTLDALLESESSSAEVLECYFLEALYCSLGATLLESSRVKFDEFIKKLSCLTTVHDEKALAGPGEIPGYLPSLYEFHFDGAQEKWIPWSSLVAKYIHNPEMKFADILVPTIDTTRAGWILEQMVKIKRPVLLVGESGTSKTATIHNFLKNVNADTKNTLIINFSSRTTSMDLQRNLEANVEKRTKEIYGPPMGKRLLVFMDDMNMPKVDSYGTQQPIALLKLLLDRGGIYDRGKELNYKILKDLGFIAAMGKAGGGRNEVDPRFVSLFSVFGIPFPTVESLHLIYASIIKGHTRQFEDVIQKVCDKVTFCTLELYNTIIKDLPPTPSKFHYIFNLRDLSRVYNGLTLTKPDRFSTVARFVRVWRNECLRIFHDRLIDQTDKTLVQGHIKNLIEEHFKSETEAVMRDPILFGDYRTALSDTEPRVYDDIQDYDVSKDLFQMILEEYNENKSTMNLVLFDDALEHLTRVHRIIRIDRGHALLVGVGGSGKQSLTKLAAFAAGCEVFEIALSRGYSESNFREDLKTLYLKLGIEKKKTVFLFTDAHVAEEGFLELINNMLTSGIVPALFPDDEKESVLNQLRDEALKMGAGPSKESIWQYFVNKSANNLHIVLGMSPVGDTLRTRCRNFPGLMNNTVIDWFLPWPPQALLAVAQSFLGENPMIPEAHSAAVVDHVCMVHSSVGDYSKLFQQKLRRCNFVTPKNYLDFISTYSNLLKEKNDYILAQCKRLEGGLDKLKEASEQLAELNVKLADQKVVLAEKSTACETLLNEIVTNTSAAEEKKTLAEDKAKEIEEQNKVIAVEKREAESSLAEALPALEAARSALQDLEKSDVTEIRSFAKPPKQVQVVCECILVLRNYKEINWQSAKGMMSEANFLRSLMEMDCDSIQNNQVRTVKGFLKNLQTSFEEMQAISKAGSGMFKFVEAIMGYCDVAREIKPKREKVARLEKNFFQSKQELESIQSELSGIQKELQALGEKYQAAIEEKQLLQEEAEVMERRLIAADKLISGLSSENERWTNDLDELKQRRVRLLGDCLLCAAFLSYEGAFSWDFRNEMVYQTWVQDVQERGIPLSQPFKLENLLTDEVEISRWGSEGLPPDELSVQNGILTTRGSRFPMCIDPQQQALNWIKKKEENNNLKVSSFNDPDFLKCLEMAIKYGFPFLFQDVDEYIDPVIDNVLEKNVKGAEGRQVVTLGDKEVDYDPNFKLYLNTKLANPKYTPSVFGKAMVINYTVTLKGLEDQLLSVLMGFEKKELEEQRERLIQETSSNKKLLKNLGDSLLRELATSTGNMLDNTELINTLEETKSKASEVFEKLQLAEKTAMDIDKLRDGYRPAAKRGAILFFALTEMALVNSMYQYSLASYLEVFDFSLQKSQPEIVLHKRLDNIINTLTYSVYNYGCTGLFERHKLLFSFNMTIKIEQAEERVPQDELEFFIKGNLSLEKSQRKKPCDWLQDQGWEDIVKLAELFPDPFGSLPDDIEKNSTDWKSWYDLDGPEEAPFPMKYKDNLSDFQKLLLLRCFRVDRVYRAVTDYVSATMGEKYVQPPVISFDSIHEQSTPFSPIVFILSPGSDPASDLMKLAERSGFGGSKFKFLAMGQGQEKVALDLLEKAVSWGQWLLLQNCHLLVKWLKELEKALERITKPNPNFRLWVTTNPIKDFPIGILQKSLKVVTEPPNGLKLNMRATYSKISNESLTACPHPEFRSLVFVLAFFHAVVQERRKYGKMGWNVPYDFSESDFFVCMEILNTYLTKAHDQGDSNIPWGSLKYLIGEVMYGGRAIDSFDRRILTVYMDEYLGDFLFYTFRQFHFFSNKDVDYKIPPTGPKTVYVDEIESMPLANTPEVMGLHSNTEIKYYTQAVKEMWTHLIDLQPQTGESGGSISRDEYISQVAQDIQNKLPKLFDMDVIRKKFGADISPTSVVLLQELERFNKLVVRMQHSLAELQRALAGEVGMSSELDEVARALFNGHIPAIWKKLAPDTLKSLGNWMSHFKRRYEQYSYWVDEGEPKVMWLSGLHIPESYLTALVQAACRKNGWPLDLSTLYTEVTQYRSEEEVSDRPRQGCFVSGLYLEGADWDMEKGCLVRSKPKALVVELPILKVIPIEARCLSLQNTLRTPVYTTSLRRNAMGVGLVFEADLFTTMHISHWVLQGVCLCLNTD</sequence>
<dbReference type="Pfam" id="PF12777">
    <property type="entry name" value="MT"/>
    <property type="match status" value="1"/>
</dbReference>
<dbReference type="Gene3D" id="1.10.472.130">
    <property type="match status" value="1"/>
</dbReference>
<dbReference type="InterPro" id="IPR041658">
    <property type="entry name" value="AAA_lid_11"/>
</dbReference>
<dbReference type="GO" id="GO:0005874">
    <property type="term" value="C:microtubule"/>
    <property type="evidence" value="ECO:0007669"/>
    <property type="project" value="UniProtKB-KW"/>
</dbReference>
<evidence type="ECO:0000256" key="1">
    <source>
        <dbReference type="ARBA" id="ARBA00004430"/>
    </source>
</evidence>
<dbReference type="InterPro" id="IPR041228">
    <property type="entry name" value="Dynein_C"/>
</dbReference>
<keyword evidence="10" id="KW-0969">Cilium</keyword>
<evidence type="ECO:0000313" key="18">
    <source>
        <dbReference type="RefSeq" id="XP_008274833.1"/>
    </source>
</evidence>
<evidence type="ECO:0000313" key="17">
    <source>
        <dbReference type="Proteomes" id="UP000694891"/>
    </source>
</evidence>
<dbReference type="GO" id="GO:0008569">
    <property type="term" value="F:minus-end-directed microtubule motor activity"/>
    <property type="evidence" value="ECO:0007669"/>
    <property type="project" value="InterPro"/>
</dbReference>
<dbReference type="GO" id="GO:0045505">
    <property type="term" value="F:dynein intermediate chain binding"/>
    <property type="evidence" value="ECO:0007669"/>
    <property type="project" value="InterPro"/>
</dbReference>
<dbReference type="InterPro" id="IPR004273">
    <property type="entry name" value="Dynein_heavy_D6_P-loop"/>
</dbReference>
<keyword evidence="17" id="KW-1185">Reference proteome</keyword>
<dbReference type="FunFam" id="1.20.920.20:FF:000008">
    <property type="entry name" value="Dynein heavy chain 10, axonemal"/>
    <property type="match status" value="1"/>
</dbReference>
<evidence type="ECO:0000259" key="16">
    <source>
        <dbReference type="SMART" id="SM00382"/>
    </source>
</evidence>
<dbReference type="FunFam" id="1.10.287.2620:FF:000002">
    <property type="entry name" value="Dynein heavy chain 2, axonemal"/>
    <property type="match status" value="1"/>
</dbReference>
<dbReference type="FunFam" id="1.20.140.100:FF:000013">
    <property type="entry name" value="Dynein heavy chain 10, axonemal"/>
    <property type="match status" value="1"/>
</dbReference>
<feature type="domain" description="AAA+ ATPase" evidence="16">
    <location>
        <begin position="1925"/>
        <end position="2061"/>
    </location>
</feature>
<dbReference type="FunFam" id="3.40.50.300:FF:001855">
    <property type="entry name" value="Dynein axonemal heavy chain 10"/>
    <property type="match status" value="1"/>
</dbReference>
<evidence type="ECO:0000256" key="13">
    <source>
        <dbReference type="ARBA" id="ARBA00023273"/>
    </source>
</evidence>
<dbReference type="Pfam" id="PF12775">
    <property type="entry name" value="AAA_7"/>
    <property type="match status" value="1"/>
</dbReference>
<dbReference type="InterPro" id="IPR013594">
    <property type="entry name" value="Dynein_heavy_tail"/>
</dbReference>
<dbReference type="FunFam" id="1.10.8.1220:FF:000001">
    <property type="entry name" value="Dynein axonemal heavy chain 5"/>
    <property type="match status" value="1"/>
</dbReference>
<keyword evidence="3" id="KW-0963">Cytoplasm</keyword>
<reference evidence="18" key="1">
    <citation type="submission" date="2025-08" db="UniProtKB">
        <authorList>
            <consortium name="RefSeq"/>
        </authorList>
    </citation>
    <scope>IDENTIFICATION</scope>
</reference>
<dbReference type="FunFam" id="1.10.8.710:FF:000002">
    <property type="entry name" value="dynein heavy chain 17, axonemal"/>
    <property type="match status" value="1"/>
</dbReference>
<dbReference type="GO" id="GO:0005524">
    <property type="term" value="F:ATP binding"/>
    <property type="evidence" value="ECO:0007669"/>
    <property type="project" value="UniProtKB-KW"/>
</dbReference>
<dbReference type="InterPro" id="IPR043160">
    <property type="entry name" value="Dynein_C_barrel"/>
</dbReference>
<dbReference type="FunFam" id="3.40.50.300:FF:000153">
    <property type="entry name" value="Dynein axonemal heavy chain 1"/>
    <property type="match status" value="1"/>
</dbReference>
<dbReference type="FunFam" id="1.10.472.130:FF:000010">
    <property type="entry name" value="Dynein axonemal heavy chain 10"/>
    <property type="match status" value="1"/>
</dbReference>
<dbReference type="PANTHER" id="PTHR22878">
    <property type="entry name" value="DYNEIN HEAVY CHAIN 6, AXONEMAL-LIKE-RELATED"/>
    <property type="match status" value="1"/>
</dbReference>
<dbReference type="FunFam" id="3.40.50.300:FF:000049">
    <property type="entry name" value="Dynein, axonemal, heavy chain 5"/>
    <property type="match status" value="1"/>
</dbReference>
<dbReference type="Gene3D" id="1.10.8.1220">
    <property type="match status" value="1"/>
</dbReference>
<gene>
    <name evidence="18" type="primary">dnah10</name>
</gene>
<feature type="domain" description="AAA+ ATPase" evidence="16">
    <location>
        <begin position="2545"/>
        <end position="2698"/>
    </location>
</feature>
<feature type="coiled-coil region" evidence="14">
    <location>
        <begin position="3359"/>
        <end position="3449"/>
    </location>
</feature>
<dbReference type="PANTHER" id="PTHR22878:SF63">
    <property type="entry name" value="DYNEIN AXONEMAL HEAVY CHAIN 10"/>
    <property type="match status" value="1"/>
</dbReference>
<dbReference type="InterPro" id="IPR003593">
    <property type="entry name" value="AAA+_ATPase"/>
</dbReference>
<evidence type="ECO:0000256" key="12">
    <source>
        <dbReference type="ARBA" id="ARBA00023212"/>
    </source>
</evidence>
<dbReference type="Gene3D" id="1.20.920.30">
    <property type="match status" value="1"/>
</dbReference>
<evidence type="ECO:0000256" key="5">
    <source>
        <dbReference type="ARBA" id="ARBA00022737"/>
    </source>
</evidence>
<keyword evidence="4" id="KW-0493">Microtubule</keyword>
<feature type="compositionally biased region" description="Basic and acidic residues" evidence="15">
    <location>
        <begin position="194"/>
        <end position="205"/>
    </location>
</feature>
<feature type="region of interest" description="Disordered" evidence="15">
    <location>
        <begin position="72"/>
        <end position="101"/>
    </location>
</feature>
<evidence type="ECO:0000256" key="7">
    <source>
        <dbReference type="ARBA" id="ARBA00022840"/>
    </source>
</evidence>
<evidence type="ECO:0000256" key="14">
    <source>
        <dbReference type="SAM" id="Coils"/>
    </source>
</evidence>
<dbReference type="FunFam" id="1.20.58.1120:FF:000008">
    <property type="entry name" value="Dynein heavy chain 10, axonemal"/>
    <property type="match status" value="1"/>
</dbReference>
<evidence type="ECO:0000256" key="15">
    <source>
        <dbReference type="SAM" id="MobiDB-lite"/>
    </source>
</evidence>
<feature type="compositionally biased region" description="Basic and acidic residues" evidence="15">
    <location>
        <begin position="74"/>
        <end position="90"/>
    </location>
</feature>
<dbReference type="Gene3D" id="1.20.1270.280">
    <property type="match status" value="1"/>
</dbReference>
<dbReference type="FunFam" id="1.10.8.720:FF:000005">
    <property type="entry name" value="Dynein axonemal heavy chain 10"/>
    <property type="match status" value="1"/>
</dbReference>
<dbReference type="InterPro" id="IPR043157">
    <property type="entry name" value="Dynein_AAA1S"/>
</dbReference>
<dbReference type="GO" id="GO:0007018">
    <property type="term" value="P:microtubule-based movement"/>
    <property type="evidence" value="ECO:0007669"/>
    <property type="project" value="InterPro"/>
</dbReference>
<keyword evidence="9 14" id="KW-0175">Coiled coil</keyword>
<dbReference type="Pfam" id="PF08385">
    <property type="entry name" value="DHC_N1"/>
    <property type="match status" value="1"/>
</dbReference>
<dbReference type="Pfam" id="PF08393">
    <property type="entry name" value="DHC_N2"/>
    <property type="match status" value="1"/>
</dbReference>
<name>A0A9Y4JIL9_9TELE</name>
<dbReference type="FunFam" id="3.10.490.20:FF:000006">
    <property type="entry name" value="Dynein axonemal heavy chain 10"/>
    <property type="match status" value="1"/>
</dbReference>
<feature type="domain" description="AAA+ ATPase" evidence="16">
    <location>
        <begin position="2204"/>
        <end position="2352"/>
    </location>
</feature>
<evidence type="ECO:0000256" key="6">
    <source>
        <dbReference type="ARBA" id="ARBA00022741"/>
    </source>
</evidence>
<dbReference type="FunFam" id="3.40.50.300:FF:002141">
    <property type="entry name" value="Dynein heavy chain"/>
    <property type="match status" value="1"/>
</dbReference>
<keyword evidence="5" id="KW-0677">Repeat</keyword>
<dbReference type="CTD" id="196385"/>
<evidence type="ECO:0000256" key="8">
    <source>
        <dbReference type="ARBA" id="ARBA00023017"/>
    </source>
</evidence>
<feature type="coiled-coil region" evidence="14">
    <location>
        <begin position="3142"/>
        <end position="3225"/>
    </location>
</feature>
<dbReference type="Gene3D" id="3.10.490.20">
    <property type="match status" value="1"/>
</dbReference>
<dbReference type="Pfam" id="PF12774">
    <property type="entry name" value="AAA_6"/>
    <property type="match status" value="1"/>
</dbReference>
<dbReference type="GO" id="GO:0008017">
    <property type="term" value="F:microtubule binding"/>
    <property type="evidence" value="ECO:0007669"/>
    <property type="project" value="UniProtKB-ARBA"/>
</dbReference>
<dbReference type="SUPFAM" id="SSF52540">
    <property type="entry name" value="P-loop containing nucleoside triphosphate hydrolases"/>
    <property type="match status" value="4"/>
</dbReference>
<keyword evidence="6" id="KW-0547">Nucleotide-binding</keyword>
<evidence type="ECO:0000256" key="3">
    <source>
        <dbReference type="ARBA" id="ARBA00022490"/>
    </source>
</evidence>
<evidence type="ECO:0000256" key="4">
    <source>
        <dbReference type="ARBA" id="ARBA00022701"/>
    </source>
</evidence>
<accession>A0A9Y4JIL9</accession>
<dbReference type="RefSeq" id="XP_008274833.1">
    <property type="nucleotide sequence ID" value="XM_008276611.1"/>
</dbReference>
<organism evidence="17 18">
    <name type="scientific">Stegastes partitus</name>
    <name type="common">bicolor damselfish</name>
    <dbReference type="NCBI Taxonomy" id="144197"/>
    <lineage>
        <taxon>Eukaryota</taxon>
        <taxon>Metazoa</taxon>
        <taxon>Chordata</taxon>
        <taxon>Craniata</taxon>
        <taxon>Vertebrata</taxon>
        <taxon>Euteleostomi</taxon>
        <taxon>Actinopterygii</taxon>
        <taxon>Neopterygii</taxon>
        <taxon>Teleostei</taxon>
        <taxon>Neoteleostei</taxon>
        <taxon>Acanthomorphata</taxon>
        <taxon>Ovalentaria</taxon>
        <taxon>Pomacentridae</taxon>
        <taxon>Stegastes</taxon>
    </lineage>
</organism>
<protein>
    <submittedName>
        <fullName evidence="18">Dynein heavy chain 10, axonemal</fullName>
    </submittedName>
</protein>
<dbReference type="Pfam" id="PF18198">
    <property type="entry name" value="AAA_lid_11"/>
    <property type="match status" value="1"/>
</dbReference>
<feature type="domain" description="AAA+ ATPase" evidence="16">
    <location>
        <begin position="2893"/>
        <end position="3050"/>
    </location>
</feature>
<dbReference type="FunFam" id="1.20.920.30:FF:000007">
    <property type="entry name" value="Dynein axonemal heavy chain 10"/>
    <property type="match status" value="1"/>
</dbReference>
<proteinExistence type="inferred from homology"/>
<dbReference type="Gene3D" id="1.10.8.720">
    <property type="entry name" value="Region D6 of dynein motor"/>
    <property type="match status" value="1"/>
</dbReference>
<dbReference type="GO" id="GO:0051959">
    <property type="term" value="F:dynein light intermediate chain binding"/>
    <property type="evidence" value="ECO:0007669"/>
    <property type="project" value="InterPro"/>
</dbReference>
<dbReference type="GO" id="GO:0097729">
    <property type="term" value="C:9+2 motile cilium"/>
    <property type="evidence" value="ECO:0007669"/>
    <property type="project" value="UniProtKB-ARBA"/>
</dbReference>
<dbReference type="FunFam" id="3.20.180.20:FF:000001">
    <property type="entry name" value="Dynein axonemal heavy chain 5"/>
    <property type="match status" value="1"/>
</dbReference>
<keyword evidence="7" id="KW-0067">ATP-binding</keyword>
<dbReference type="Gene3D" id="1.10.287.2620">
    <property type="match status" value="1"/>
</dbReference>
<dbReference type="InterPro" id="IPR041466">
    <property type="entry name" value="Dynein_AAA5_ext"/>
</dbReference>
<keyword evidence="13" id="KW-0966">Cell projection</keyword>
<keyword evidence="12" id="KW-0206">Cytoskeleton</keyword>
<dbReference type="GeneID" id="103353568"/>
<dbReference type="FunFam" id="3.40.50.300:FF:000063">
    <property type="entry name" value="dynein heavy chain 6, axonemal"/>
    <property type="match status" value="1"/>
</dbReference>